<name>A0AAD2GX64_9AGAR</name>
<sequence length="57" mass="6307">FFFVQGSGHEYGGSPRHVASNVCRHPLLLCLRAVLVVEIIRPVDGLLLAHVQGRSER</sequence>
<dbReference type="Proteomes" id="UP001295794">
    <property type="component" value="Unassembled WGS sequence"/>
</dbReference>
<protein>
    <submittedName>
        <fullName evidence="1">Uncharacterized protein</fullName>
    </submittedName>
</protein>
<feature type="non-terminal residue" evidence="1">
    <location>
        <position position="1"/>
    </location>
</feature>
<evidence type="ECO:0000313" key="2">
    <source>
        <dbReference type="Proteomes" id="UP001295794"/>
    </source>
</evidence>
<comment type="caution">
    <text evidence="1">The sequence shown here is derived from an EMBL/GenBank/DDBJ whole genome shotgun (WGS) entry which is preliminary data.</text>
</comment>
<evidence type="ECO:0000313" key="1">
    <source>
        <dbReference type="EMBL" id="CAK5265176.1"/>
    </source>
</evidence>
<organism evidence="1 2">
    <name type="scientific">Mycena citricolor</name>
    <dbReference type="NCBI Taxonomy" id="2018698"/>
    <lineage>
        <taxon>Eukaryota</taxon>
        <taxon>Fungi</taxon>
        <taxon>Dikarya</taxon>
        <taxon>Basidiomycota</taxon>
        <taxon>Agaricomycotina</taxon>
        <taxon>Agaricomycetes</taxon>
        <taxon>Agaricomycetidae</taxon>
        <taxon>Agaricales</taxon>
        <taxon>Marasmiineae</taxon>
        <taxon>Mycenaceae</taxon>
        <taxon>Mycena</taxon>
    </lineage>
</organism>
<gene>
    <name evidence="1" type="ORF">MYCIT1_LOCUS5948</name>
</gene>
<proteinExistence type="predicted"/>
<keyword evidence="2" id="KW-1185">Reference proteome</keyword>
<dbReference type="AlphaFoldDB" id="A0AAD2GX64"/>
<reference evidence="1" key="1">
    <citation type="submission" date="2023-11" db="EMBL/GenBank/DDBJ databases">
        <authorList>
            <person name="De Vega J J."/>
            <person name="De Vega J J."/>
        </authorList>
    </citation>
    <scope>NUCLEOTIDE SEQUENCE</scope>
</reference>
<dbReference type="EMBL" id="CAVNYO010000082">
    <property type="protein sequence ID" value="CAK5265176.1"/>
    <property type="molecule type" value="Genomic_DNA"/>
</dbReference>
<accession>A0AAD2GX64</accession>